<feature type="transmembrane region" description="Helical" evidence="2">
    <location>
        <begin position="266"/>
        <end position="288"/>
    </location>
</feature>
<sequence>MQKAPLFVAALAVALLAGCGSSNDGKAPMSGGRDTAAEAPAPAAGGDAKGFSYDTDAGGENGAKPQEGQVKTALGDRSIVYTGSLTVRVTDVEVSSAKAATIATTAGGFVGSEKRIHTAPDSQAFVTLRIPSAKFQSVVTDLAALGTELNREIATDDVTEQSIDLDARIASLRTSVESLRRLLSKSGSLADTIQLEQQLTQRLGELASLEGKKRRLDDLVTYSTITVNLVGPAVVIDLPEEDEPGFLGGLKAGWRAFIDFLQVSSAVLGFLLPFLVVLAVVIGIVWYLRRYRRRAKAVTPAVTPAPPAAVE</sequence>
<proteinExistence type="predicted"/>
<evidence type="ECO:0000259" key="4">
    <source>
        <dbReference type="Pfam" id="PF14257"/>
    </source>
</evidence>
<keyword evidence="2" id="KW-0472">Membrane</keyword>
<protein>
    <recommendedName>
        <fullName evidence="4">DUF4349 domain-containing protein</fullName>
    </recommendedName>
</protein>
<keyword evidence="2" id="KW-1133">Transmembrane helix</keyword>
<name>A0A841BSM4_9ACTN</name>
<reference evidence="5 6" key="1">
    <citation type="submission" date="2020-08" db="EMBL/GenBank/DDBJ databases">
        <title>Sequencing the genomes of 1000 actinobacteria strains.</title>
        <authorList>
            <person name="Klenk H.-P."/>
        </authorList>
    </citation>
    <scope>NUCLEOTIDE SEQUENCE [LARGE SCALE GENOMIC DNA]</scope>
    <source>
        <strain evidence="5 6">DSM 45362</strain>
    </source>
</reference>
<dbReference type="Pfam" id="PF14257">
    <property type="entry name" value="DUF4349"/>
    <property type="match status" value="1"/>
</dbReference>
<organism evidence="5 6">
    <name type="scientific">Allocatelliglobosispora scoriae</name>
    <dbReference type="NCBI Taxonomy" id="643052"/>
    <lineage>
        <taxon>Bacteria</taxon>
        <taxon>Bacillati</taxon>
        <taxon>Actinomycetota</taxon>
        <taxon>Actinomycetes</taxon>
        <taxon>Micromonosporales</taxon>
        <taxon>Micromonosporaceae</taxon>
        <taxon>Allocatelliglobosispora</taxon>
    </lineage>
</organism>
<dbReference type="RefSeq" id="WP_184837770.1">
    <property type="nucleotide sequence ID" value="NZ_JACHMN010000002.1"/>
</dbReference>
<dbReference type="Proteomes" id="UP000587527">
    <property type="component" value="Unassembled WGS sequence"/>
</dbReference>
<evidence type="ECO:0000256" key="2">
    <source>
        <dbReference type="SAM" id="Phobius"/>
    </source>
</evidence>
<dbReference type="EMBL" id="JACHMN010000002">
    <property type="protein sequence ID" value="MBB5870396.1"/>
    <property type="molecule type" value="Genomic_DNA"/>
</dbReference>
<feature type="region of interest" description="Disordered" evidence="1">
    <location>
        <begin position="24"/>
        <end position="68"/>
    </location>
</feature>
<evidence type="ECO:0000313" key="5">
    <source>
        <dbReference type="EMBL" id="MBB5870396.1"/>
    </source>
</evidence>
<gene>
    <name evidence="5" type="ORF">F4553_003775</name>
</gene>
<dbReference type="InterPro" id="IPR025645">
    <property type="entry name" value="DUF4349"/>
</dbReference>
<accession>A0A841BSM4</accession>
<comment type="caution">
    <text evidence="5">The sequence shown here is derived from an EMBL/GenBank/DDBJ whole genome shotgun (WGS) entry which is preliminary data.</text>
</comment>
<dbReference type="AlphaFoldDB" id="A0A841BSM4"/>
<feature type="compositionally biased region" description="Low complexity" evidence="1">
    <location>
        <begin position="37"/>
        <end position="46"/>
    </location>
</feature>
<keyword evidence="2" id="KW-0812">Transmembrane</keyword>
<evidence type="ECO:0000256" key="3">
    <source>
        <dbReference type="SAM" id="SignalP"/>
    </source>
</evidence>
<feature type="chain" id="PRO_5039519360" description="DUF4349 domain-containing protein" evidence="3">
    <location>
        <begin position="18"/>
        <end position="311"/>
    </location>
</feature>
<feature type="signal peptide" evidence="3">
    <location>
        <begin position="1"/>
        <end position="17"/>
    </location>
</feature>
<evidence type="ECO:0000256" key="1">
    <source>
        <dbReference type="SAM" id="MobiDB-lite"/>
    </source>
</evidence>
<keyword evidence="6" id="KW-1185">Reference proteome</keyword>
<keyword evidence="3" id="KW-0732">Signal</keyword>
<evidence type="ECO:0000313" key="6">
    <source>
        <dbReference type="Proteomes" id="UP000587527"/>
    </source>
</evidence>
<dbReference type="PROSITE" id="PS51257">
    <property type="entry name" value="PROKAR_LIPOPROTEIN"/>
    <property type="match status" value="1"/>
</dbReference>
<feature type="domain" description="DUF4349" evidence="4">
    <location>
        <begin position="77"/>
        <end position="286"/>
    </location>
</feature>